<dbReference type="GO" id="GO:0016787">
    <property type="term" value="F:hydrolase activity"/>
    <property type="evidence" value="ECO:0007669"/>
    <property type="project" value="UniProtKB-KW"/>
</dbReference>
<dbReference type="InterPro" id="IPR029058">
    <property type="entry name" value="AB_hydrolase_fold"/>
</dbReference>
<dbReference type="SUPFAM" id="SSF53474">
    <property type="entry name" value="alpha/beta-Hydrolases"/>
    <property type="match status" value="1"/>
</dbReference>
<dbReference type="InterPro" id="IPR000073">
    <property type="entry name" value="AB_hydrolase_1"/>
</dbReference>
<reference evidence="2 3" key="1">
    <citation type="submission" date="2024-09" db="EMBL/GenBank/DDBJ databases">
        <authorList>
            <person name="Sun Q."/>
            <person name="Mori K."/>
        </authorList>
    </citation>
    <scope>NUCLEOTIDE SEQUENCE [LARGE SCALE GENOMIC DNA]</scope>
    <source>
        <strain evidence="2 3">NCAIM B.02604</strain>
    </source>
</reference>
<dbReference type="Pfam" id="PF12697">
    <property type="entry name" value="Abhydrolase_6"/>
    <property type="match status" value="1"/>
</dbReference>
<name>A0ABV6P6Q0_9MICC</name>
<proteinExistence type="predicted"/>
<evidence type="ECO:0000313" key="2">
    <source>
        <dbReference type="EMBL" id="MFC0580811.1"/>
    </source>
</evidence>
<accession>A0ABV6P6Q0</accession>
<gene>
    <name evidence="2" type="ORF">ACFFFR_00200</name>
</gene>
<keyword evidence="2" id="KW-0378">Hydrolase</keyword>
<dbReference type="RefSeq" id="WP_377457141.1">
    <property type="nucleotide sequence ID" value="NZ_JBHLUB010000001.1"/>
</dbReference>
<comment type="caution">
    <text evidence="2">The sequence shown here is derived from an EMBL/GenBank/DDBJ whole genome shotgun (WGS) entry which is preliminary data.</text>
</comment>
<organism evidence="2 3">
    <name type="scientific">Micrococcoides hystricis</name>
    <dbReference type="NCBI Taxonomy" id="1572761"/>
    <lineage>
        <taxon>Bacteria</taxon>
        <taxon>Bacillati</taxon>
        <taxon>Actinomycetota</taxon>
        <taxon>Actinomycetes</taxon>
        <taxon>Micrococcales</taxon>
        <taxon>Micrococcaceae</taxon>
        <taxon>Micrococcoides</taxon>
    </lineage>
</organism>
<keyword evidence="3" id="KW-1185">Reference proteome</keyword>
<dbReference type="Proteomes" id="UP001589862">
    <property type="component" value="Unassembled WGS sequence"/>
</dbReference>
<dbReference type="Gene3D" id="3.40.50.1820">
    <property type="entry name" value="alpha/beta hydrolase"/>
    <property type="match status" value="1"/>
</dbReference>
<evidence type="ECO:0000259" key="1">
    <source>
        <dbReference type="Pfam" id="PF12697"/>
    </source>
</evidence>
<dbReference type="EMBL" id="JBHLUB010000001">
    <property type="protein sequence ID" value="MFC0580811.1"/>
    <property type="molecule type" value="Genomic_DNA"/>
</dbReference>
<feature type="domain" description="AB hydrolase-1" evidence="1">
    <location>
        <begin position="55"/>
        <end position="220"/>
    </location>
</feature>
<sequence>MCGHHSYAVVFLPDWIAAASISSYISTVTSGKGHRVINHAEHAPINVVGKTNTALILIHGFTSGPASMREFAAELAAAGHHVHVPLLPGHATTIADLASTPYTAWQHAIKAAISAVAPSVESIWLVGQSMGGTLALDAACELDSDPRYAGTFVINPALSFANPAAHVAGILRYLVPVSRPISNDINRPGQDELAYSATPTGGVYELDKLINATRAKLLRNAPILKPVHLFRSTVDHVVPESSAHFLRRCLGTHLEQTALTRSFHVATMDYDLPLMTSTILKKIGNRVGKQA</sequence>
<evidence type="ECO:0000313" key="3">
    <source>
        <dbReference type="Proteomes" id="UP001589862"/>
    </source>
</evidence>
<protein>
    <submittedName>
        <fullName evidence="2">Alpha/beta hydrolase</fullName>
    </submittedName>
</protein>